<dbReference type="Proteomes" id="UP000001656">
    <property type="component" value="Chromosome"/>
</dbReference>
<gene>
    <name evidence="2" type="ordered locus">CLJU_c01590</name>
</gene>
<evidence type="ECO:0000313" key="2">
    <source>
        <dbReference type="EMBL" id="ADK13249.1"/>
    </source>
</evidence>
<dbReference type="KEGG" id="clj:CLJU_c01590"/>
<name>D8GKR6_CLOLD</name>
<keyword evidence="1" id="KW-0472">Membrane</keyword>
<dbReference type="EMBL" id="CP001666">
    <property type="protein sequence ID" value="ADK13249.1"/>
    <property type="molecule type" value="Genomic_DNA"/>
</dbReference>
<accession>D8GKR6</accession>
<organism evidence="2 3">
    <name type="scientific">Clostridium ljungdahlii (strain ATCC 55383 / DSM 13528 / PETC)</name>
    <dbReference type="NCBI Taxonomy" id="748727"/>
    <lineage>
        <taxon>Bacteria</taxon>
        <taxon>Bacillati</taxon>
        <taxon>Bacillota</taxon>
        <taxon>Clostridia</taxon>
        <taxon>Eubacteriales</taxon>
        <taxon>Clostridiaceae</taxon>
        <taxon>Clostridium</taxon>
    </lineage>
</organism>
<proteinExistence type="predicted"/>
<sequence length="65" mass="8039">MEKSTTSSIYHIIRYAVPMAIIRRYFFNIAVIRYLYYILNFILDRKLEEKDNLYYLKITCYPQNM</sequence>
<evidence type="ECO:0000256" key="1">
    <source>
        <dbReference type="SAM" id="Phobius"/>
    </source>
</evidence>
<dbReference type="HOGENOM" id="CLU_2842053_0_0_9"/>
<keyword evidence="1" id="KW-0812">Transmembrane</keyword>
<keyword evidence="1" id="KW-1133">Transmembrane helix</keyword>
<feature type="transmembrane region" description="Helical" evidence="1">
    <location>
        <begin position="25"/>
        <end position="43"/>
    </location>
</feature>
<dbReference type="AlphaFoldDB" id="D8GKR6"/>
<reference evidence="2 3" key="1">
    <citation type="journal article" date="2010" name="Proc. Natl. Acad. Sci. U.S.A.">
        <title>Clostridium ljungdahlii represents a microbial production platform based on syngas.</title>
        <authorList>
            <person name="Kopke M."/>
            <person name="Held C."/>
            <person name="Hujer S."/>
            <person name="Liesegang H."/>
            <person name="Wiezer A."/>
            <person name="Wollherr A."/>
            <person name="Ehrenreich A."/>
            <person name="Liebl W."/>
            <person name="Gottschalk G."/>
            <person name="Durre P."/>
        </authorList>
    </citation>
    <scope>NUCLEOTIDE SEQUENCE [LARGE SCALE GENOMIC DNA]</scope>
    <source>
        <strain evidence="3">ATCC 55383 / DSM 13528 / PETC</strain>
    </source>
</reference>
<protein>
    <submittedName>
        <fullName evidence="2">Uncharacterized protein</fullName>
    </submittedName>
</protein>
<evidence type="ECO:0000313" key="3">
    <source>
        <dbReference type="Proteomes" id="UP000001656"/>
    </source>
</evidence>